<evidence type="ECO:0000256" key="1">
    <source>
        <dbReference type="SAM" id="MobiDB-lite"/>
    </source>
</evidence>
<feature type="transmembrane region" description="Helical" evidence="2">
    <location>
        <begin position="20"/>
        <end position="48"/>
    </location>
</feature>
<organism evidence="3 4">
    <name type="scientific">Coemansia guatemalensis</name>
    <dbReference type="NCBI Taxonomy" id="2761395"/>
    <lineage>
        <taxon>Eukaryota</taxon>
        <taxon>Fungi</taxon>
        <taxon>Fungi incertae sedis</taxon>
        <taxon>Zoopagomycota</taxon>
        <taxon>Kickxellomycotina</taxon>
        <taxon>Kickxellomycetes</taxon>
        <taxon>Kickxellales</taxon>
        <taxon>Kickxellaceae</taxon>
        <taxon>Coemansia</taxon>
    </lineage>
</organism>
<reference evidence="3" key="1">
    <citation type="submission" date="2022-07" db="EMBL/GenBank/DDBJ databases">
        <title>Phylogenomic reconstructions and comparative analyses of Kickxellomycotina fungi.</title>
        <authorList>
            <person name="Reynolds N.K."/>
            <person name="Stajich J.E."/>
            <person name="Barry K."/>
            <person name="Grigoriev I.V."/>
            <person name="Crous P."/>
            <person name="Smith M.E."/>
        </authorList>
    </citation>
    <scope>NUCLEOTIDE SEQUENCE</scope>
    <source>
        <strain evidence="3">NRRL 1565</strain>
    </source>
</reference>
<feature type="transmembrane region" description="Helical" evidence="2">
    <location>
        <begin position="97"/>
        <end position="119"/>
    </location>
</feature>
<feature type="transmembrane region" description="Helical" evidence="2">
    <location>
        <begin position="242"/>
        <end position="265"/>
    </location>
</feature>
<feature type="transmembrane region" description="Helical" evidence="2">
    <location>
        <begin position="60"/>
        <end position="85"/>
    </location>
</feature>
<dbReference type="SUPFAM" id="SSF81321">
    <property type="entry name" value="Family A G protein-coupled receptor-like"/>
    <property type="match status" value="1"/>
</dbReference>
<keyword evidence="2" id="KW-1133">Transmembrane helix</keyword>
<comment type="caution">
    <text evidence="3">The sequence shown here is derived from an EMBL/GenBank/DDBJ whole genome shotgun (WGS) entry which is preliminary data.</text>
</comment>
<feature type="transmembrane region" description="Helical" evidence="2">
    <location>
        <begin position="271"/>
        <end position="294"/>
    </location>
</feature>
<evidence type="ECO:0000313" key="4">
    <source>
        <dbReference type="Proteomes" id="UP001140094"/>
    </source>
</evidence>
<feature type="transmembrane region" description="Helical" evidence="2">
    <location>
        <begin position="173"/>
        <end position="203"/>
    </location>
</feature>
<sequence>MRDSEDTADGPLPIVADRSLFIFTLIIFIISSFVSLVAFLYGLVVVYFQRHVWQSPIIRVVIVAQIINSIRFVLRIVGTFVNIGADFGCRMVLFLNYVFSTLPVNLCIYCVVYLQLVVLHKLSPDKRWPRVVALTIAVVLSIVPTTMILVLPARLAGTNTFCHLHRITNHQQYVFTICTVAIWEYLPGVFGIISVSILGIHIIRTQRETQRALQASLEYYGALQLGSREGNPDMLHRTMINIIWFPITPIISLWLNMILISVAYYKQRTYLWLEYINTVLLGLQSVLIGVALVVNPTIREAVVAEWAERRRQKQLEKAAAQRSETERERRGTELRW</sequence>
<gene>
    <name evidence="3" type="ORF">H4R20_001964</name>
</gene>
<dbReference type="AlphaFoldDB" id="A0A9W8LVH0"/>
<accession>A0A9W8LVH0</accession>
<feature type="compositionally biased region" description="Basic and acidic residues" evidence="1">
    <location>
        <begin position="323"/>
        <end position="336"/>
    </location>
</feature>
<dbReference type="EMBL" id="JANBUO010000259">
    <property type="protein sequence ID" value="KAJ2805758.1"/>
    <property type="molecule type" value="Genomic_DNA"/>
</dbReference>
<keyword evidence="2" id="KW-0472">Membrane</keyword>
<dbReference type="Proteomes" id="UP001140094">
    <property type="component" value="Unassembled WGS sequence"/>
</dbReference>
<feature type="transmembrane region" description="Helical" evidence="2">
    <location>
        <begin position="131"/>
        <end position="153"/>
    </location>
</feature>
<evidence type="ECO:0000313" key="3">
    <source>
        <dbReference type="EMBL" id="KAJ2805758.1"/>
    </source>
</evidence>
<dbReference type="OrthoDB" id="5576609at2759"/>
<keyword evidence="2" id="KW-0812">Transmembrane</keyword>
<protein>
    <submittedName>
        <fullName evidence="3">Uncharacterized protein</fullName>
    </submittedName>
</protein>
<keyword evidence="4" id="KW-1185">Reference proteome</keyword>
<feature type="region of interest" description="Disordered" evidence="1">
    <location>
        <begin position="317"/>
        <end position="336"/>
    </location>
</feature>
<evidence type="ECO:0000256" key="2">
    <source>
        <dbReference type="SAM" id="Phobius"/>
    </source>
</evidence>
<name>A0A9W8LVH0_9FUNG</name>
<proteinExistence type="predicted"/>